<organism evidence="2 3">
    <name type="scientific">Trueperella bialowiezensis</name>
    <dbReference type="NCBI Taxonomy" id="312285"/>
    <lineage>
        <taxon>Bacteria</taxon>
        <taxon>Bacillati</taxon>
        <taxon>Actinomycetota</taxon>
        <taxon>Actinomycetes</taxon>
        <taxon>Actinomycetales</taxon>
        <taxon>Actinomycetaceae</taxon>
        <taxon>Trueperella</taxon>
    </lineage>
</organism>
<proteinExistence type="predicted"/>
<feature type="transmembrane region" description="Helical" evidence="1">
    <location>
        <begin position="162"/>
        <end position="181"/>
    </location>
</feature>
<sequence length="236" mass="25767">MSNNNEQAPVGLRAIIEEDFNLMDAVGGPRGVVESVVPTLVFLVLYTITNELNMPLAISVGSSLVLIAIRAIQRIPVLPALGGLFAIALSAFIAWRSGQAANFFVWGLVTNAAYLAGLLISLALRWPALGLLIGFLRGDATGWRRGTSPEAIITRRRYTQITWMWVALFAARLTAQLPLYLANATEALGVARLFMGVPLFALIAWFTWMMVRSLPPADFAADLQSHQHPDQPEDPQ</sequence>
<evidence type="ECO:0000313" key="2">
    <source>
        <dbReference type="EMBL" id="VEI12507.1"/>
    </source>
</evidence>
<dbReference type="EMBL" id="LR134476">
    <property type="protein sequence ID" value="VEI12507.1"/>
    <property type="molecule type" value="Genomic_DNA"/>
</dbReference>
<keyword evidence="1" id="KW-1133">Transmembrane helix</keyword>
<dbReference type="InterPro" id="IPR016566">
    <property type="entry name" value="UCP010219"/>
</dbReference>
<protein>
    <submittedName>
        <fullName evidence="2">Protein of uncharacterized function (DUF3159)</fullName>
    </submittedName>
</protein>
<dbReference type="Pfam" id="PF11361">
    <property type="entry name" value="DUF3159"/>
    <property type="match status" value="1"/>
</dbReference>
<feature type="transmembrane region" description="Helical" evidence="1">
    <location>
        <begin position="31"/>
        <end position="48"/>
    </location>
</feature>
<evidence type="ECO:0000313" key="3">
    <source>
        <dbReference type="Proteomes" id="UP000269542"/>
    </source>
</evidence>
<name>A0A3S4VS31_9ACTO</name>
<dbReference type="Proteomes" id="UP000269542">
    <property type="component" value="Chromosome"/>
</dbReference>
<dbReference type="RefSeq" id="WP_241969030.1">
    <property type="nucleotide sequence ID" value="NZ_LR134476.1"/>
</dbReference>
<feature type="transmembrane region" description="Helical" evidence="1">
    <location>
        <begin position="54"/>
        <end position="72"/>
    </location>
</feature>
<dbReference type="PIRSF" id="PIRSF010219">
    <property type="entry name" value="UCP010219"/>
    <property type="match status" value="1"/>
</dbReference>
<gene>
    <name evidence="2" type="ORF">NCTC13354_00190</name>
</gene>
<keyword evidence="1" id="KW-0472">Membrane</keyword>
<feature type="transmembrane region" description="Helical" evidence="1">
    <location>
        <begin position="77"/>
        <end position="95"/>
    </location>
</feature>
<evidence type="ECO:0000256" key="1">
    <source>
        <dbReference type="SAM" id="Phobius"/>
    </source>
</evidence>
<feature type="transmembrane region" description="Helical" evidence="1">
    <location>
        <begin position="187"/>
        <end position="208"/>
    </location>
</feature>
<keyword evidence="3" id="KW-1185">Reference proteome</keyword>
<keyword evidence="1" id="KW-0812">Transmembrane</keyword>
<dbReference type="KEGG" id="tbw:NCTC13354_00190"/>
<accession>A0A3S4VS31</accession>
<dbReference type="AlphaFoldDB" id="A0A3S4VS31"/>
<reference evidence="2 3" key="1">
    <citation type="submission" date="2018-12" db="EMBL/GenBank/DDBJ databases">
        <authorList>
            <consortium name="Pathogen Informatics"/>
        </authorList>
    </citation>
    <scope>NUCLEOTIDE SEQUENCE [LARGE SCALE GENOMIC DNA]</scope>
    <source>
        <strain evidence="2 3">NCTC13354</strain>
    </source>
</reference>